<evidence type="ECO:0000313" key="8">
    <source>
        <dbReference type="EMBL" id="EOA86048.1"/>
    </source>
</evidence>
<feature type="repeat" description="Solcar" evidence="6">
    <location>
        <begin position="119"/>
        <end position="203"/>
    </location>
</feature>
<dbReference type="GO" id="GO:0005739">
    <property type="term" value="C:mitochondrion"/>
    <property type="evidence" value="ECO:0007669"/>
    <property type="project" value="TreeGrafter"/>
</dbReference>
<evidence type="ECO:0000256" key="3">
    <source>
        <dbReference type="ARBA" id="ARBA00022792"/>
    </source>
</evidence>
<dbReference type="GO" id="GO:0016020">
    <property type="term" value="C:membrane"/>
    <property type="evidence" value="ECO:0007669"/>
    <property type="project" value="UniProtKB-SubCell"/>
</dbReference>
<dbReference type="Gene3D" id="1.50.40.10">
    <property type="entry name" value="Mitochondrial carrier domain"/>
    <property type="match status" value="1"/>
</dbReference>
<reference evidence="8 9" key="1">
    <citation type="journal article" date="2012" name="PLoS Pathog.">
        <title>Diverse lifestyles and strategies of plant pathogenesis encoded in the genomes of eighteen Dothideomycetes fungi.</title>
        <authorList>
            <person name="Ohm R.A."/>
            <person name="Feau N."/>
            <person name="Henrissat B."/>
            <person name="Schoch C.L."/>
            <person name="Horwitz B.A."/>
            <person name="Barry K.W."/>
            <person name="Condon B.J."/>
            <person name="Copeland A.C."/>
            <person name="Dhillon B."/>
            <person name="Glaser F."/>
            <person name="Hesse C.N."/>
            <person name="Kosti I."/>
            <person name="LaButti K."/>
            <person name="Lindquist E.A."/>
            <person name="Lucas S."/>
            <person name="Salamov A.A."/>
            <person name="Bradshaw R.E."/>
            <person name="Ciuffetti L."/>
            <person name="Hamelin R.C."/>
            <person name="Kema G.H.J."/>
            <person name="Lawrence C."/>
            <person name="Scott J.A."/>
            <person name="Spatafora J.W."/>
            <person name="Turgeon B.G."/>
            <person name="de Wit P.J.G.M."/>
            <person name="Zhong S."/>
            <person name="Goodwin S.B."/>
            <person name="Grigoriev I.V."/>
        </authorList>
    </citation>
    <scope>NUCLEOTIDE SEQUENCE [LARGE SCALE GENOMIC DNA]</scope>
    <source>
        <strain evidence="9">28A</strain>
    </source>
</reference>
<evidence type="ECO:0000256" key="2">
    <source>
        <dbReference type="ARBA" id="ARBA00022692"/>
    </source>
</evidence>
<evidence type="ECO:0000256" key="5">
    <source>
        <dbReference type="ARBA" id="ARBA00023136"/>
    </source>
</evidence>
<evidence type="ECO:0000256" key="6">
    <source>
        <dbReference type="PROSITE-ProRule" id="PRU00282"/>
    </source>
</evidence>
<name>R0JYT1_EXST2</name>
<keyword evidence="5 6" id="KW-0472">Membrane</keyword>
<dbReference type="InterPro" id="IPR023395">
    <property type="entry name" value="MCP_dom_sf"/>
</dbReference>
<keyword evidence="4" id="KW-1133">Transmembrane helix</keyword>
<dbReference type="AlphaFoldDB" id="R0JYT1"/>
<keyword evidence="3" id="KW-0999">Mitochondrion inner membrane</keyword>
<reference evidence="8 9" key="2">
    <citation type="journal article" date="2013" name="PLoS Genet.">
        <title>Comparative genome structure, secondary metabolite, and effector coding capacity across Cochliobolus pathogens.</title>
        <authorList>
            <person name="Condon B.J."/>
            <person name="Leng Y."/>
            <person name="Wu D."/>
            <person name="Bushley K.E."/>
            <person name="Ohm R.A."/>
            <person name="Otillar R."/>
            <person name="Martin J."/>
            <person name="Schackwitz W."/>
            <person name="Grimwood J."/>
            <person name="MohdZainudin N."/>
            <person name="Xue C."/>
            <person name="Wang R."/>
            <person name="Manning V.A."/>
            <person name="Dhillon B."/>
            <person name="Tu Z.J."/>
            <person name="Steffenson B.J."/>
            <person name="Salamov A."/>
            <person name="Sun H."/>
            <person name="Lowry S."/>
            <person name="LaButti K."/>
            <person name="Han J."/>
            <person name="Copeland A."/>
            <person name="Lindquist E."/>
            <person name="Barry K."/>
            <person name="Schmutz J."/>
            <person name="Baker S.E."/>
            <person name="Ciuffetti L.M."/>
            <person name="Grigoriev I.V."/>
            <person name="Zhong S."/>
            <person name="Turgeon B.G."/>
        </authorList>
    </citation>
    <scope>NUCLEOTIDE SEQUENCE [LARGE SCALE GENOMIC DNA]</scope>
    <source>
        <strain evidence="9">28A</strain>
    </source>
</reference>
<dbReference type="SUPFAM" id="SSF103506">
    <property type="entry name" value="Mitochondrial carrier"/>
    <property type="match status" value="1"/>
</dbReference>
<dbReference type="HOGENOM" id="CLU_329319_0_0_1"/>
<proteinExistence type="predicted"/>
<feature type="repeat" description="Solcar" evidence="6">
    <location>
        <begin position="23"/>
        <end position="104"/>
    </location>
</feature>
<evidence type="ECO:0008006" key="10">
    <source>
        <dbReference type="Google" id="ProtNLM"/>
    </source>
</evidence>
<gene>
    <name evidence="8" type="ORF">SETTUDRAFT_110716</name>
</gene>
<evidence type="ECO:0000313" key="9">
    <source>
        <dbReference type="Proteomes" id="UP000016935"/>
    </source>
</evidence>
<dbReference type="InterPro" id="IPR036322">
    <property type="entry name" value="WD40_repeat_dom_sf"/>
</dbReference>
<dbReference type="GO" id="GO:0015742">
    <property type="term" value="P:alpha-ketoglutarate transport"/>
    <property type="evidence" value="ECO:0007669"/>
    <property type="project" value="TreeGrafter"/>
</dbReference>
<dbReference type="Pfam" id="PF00153">
    <property type="entry name" value="Mito_carr"/>
    <property type="match status" value="3"/>
</dbReference>
<dbReference type="Proteomes" id="UP000016935">
    <property type="component" value="Unassembled WGS sequence"/>
</dbReference>
<dbReference type="FunFam" id="1.50.40.10:FF:000078">
    <property type="entry name" value="Mitochondrial DNA replication protein YHM2"/>
    <property type="match status" value="1"/>
</dbReference>
<sequence>MTSTPVTGVPGVATAVPKLEKKPVKFSNLLLGAGLNLVTSLGQPLEVVKTTMAANRSEGFAGAIGRIWARGGVLGFYQGLIPWAWIEASTKGAVLLFVASEAEYYAKSFGAPDFVAGISGGMTGGLAQAYATMGFCTCMKTVEITKHKVAATGAKPPGTLETFMQIWRTEGLRGINRGVNAVAVRQVTNWGSRFGLSRVAETGIRKVTNKEHGEKLSVVEKITASALGGGLSAWNQPIEVIRVELQSKTVDPNRPKNLNVASAFKYIYSNNGIKGLYRGVTPRIGLGVWQTVCMVALGDVAKEAVEKLTGDKFPAHDLSPSLCTWRCDLTAFSQRHNLYFLASTRNIHIYRPGFPDQNLGTDPDLILHPPETGHRGLGIAPWESHSINRILVEYLGNEEILLVACDDGDVIGYRTEVIHRAIERASQDGAASEDDVHVFLHRNVGASAWGLAVHREARIIAISANTYRITVIAYALAQDTDELDTLKDNCESSRCIPQFPFWRQTETVFTLSATNNLPALSFYHNSGRWLLSSCIDGKTTLWDLHTRRAAVTCQLGWCISAKDLSSPPSYGSRGFTCACPAASNVLHGAWGTMVLDTRSAYYLPPEAEQSLGSRDVSDVFRDVSAQKKRFTVENRSTRIPYMELSESEDELSDFEDEEDSVDGQMQEAQPSDSTQGDDGPRLEPSLALKPYCAIIKDRQSMNDKLTEEDLDSPFVIMTKEDIFLVQRPLATNMQNPSNRIVSMQRPLHPGTWVPSLPSQNRHCFYAQIPELGVFIVASPIGRAAVFSLYWTQDRGSPRRRYGVKLEYLLPFCPDNENQIAGVPFGRMLGVAVSPVQGMLDTWSDIQGPDPEHNGIRQPRRWRLLMYYMDHSVLSFELSKPTRGSEAPGLGDLVV</sequence>
<dbReference type="InterPro" id="IPR053017">
    <property type="entry name" value="Mito_Cit/Oxoglu_Carrier"/>
</dbReference>
<dbReference type="SUPFAM" id="SSF50978">
    <property type="entry name" value="WD40 repeat-like"/>
    <property type="match status" value="1"/>
</dbReference>
<protein>
    <recommendedName>
        <fullName evidence="10">Mitochondrial carrier protein</fullName>
    </recommendedName>
</protein>
<keyword evidence="9" id="KW-1185">Reference proteome</keyword>
<dbReference type="eggNOG" id="KOG0756">
    <property type="taxonomic scope" value="Eukaryota"/>
</dbReference>
<feature type="compositionally biased region" description="Acidic residues" evidence="7">
    <location>
        <begin position="645"/>
        <end position="661"/>
    </location>
</feature>
<keyword evidence="3" id="KW-0496">Mitochondrion</keyword>
<accession>R0JYT1</accession>
<evidence type="ECO:0000256" key="4">
    <source>
        <dbReference type="ARBA" id="ARBA00022989"/>
    </source>
</evidence>
<dbReference type="GO" id="GO:0005371">
    <property type="term" value="F:tricarboxylate secondary active transmembrane transporter activity"/>
    <property type="evidence" value="ECO:0007669"/>
    <property type="project" value="TreeGrafter"/>
</dbReference>
<dbReference type="InterPro" id="IPR018108">
    <property type="entry name" value="MCP_transmembrane"/>
</dbReference>
<dbReference type="PROSITE" id="PS50920">
    <property type="entry name" value="SOLCAR"/>
    <property type="match status" value="3"/>
</dbReference>
<organism evidence="8 9">
    <name type="scientific">Exserohilum turcicum (strain 28A)</name>
    <name type="common">Northern leaf blight fungus</name>
    <name type="synonym">Setosphaeria turcica</name>
    <dbReference type="NCBI Taxonomy" id="671987"/>
    <lineage>
        <taxon>Eukaryota</taxon>
        <taxon>Fungi</taxon>
        <taxon>Dikarya</taxon>
        <taxon>Ascomycota</taxon>
        <taxon>Pezizomycotina</taxon>
        <taxon>Dothideomycetes</taxon>
        <taxon>Pleosporomycetidae</taxon>
        <taxon>Pleosporales</taxon>
        <taxon>Pleosporineae</taxon>
        <taxon>Pleosporaceae</taxon>
        <taxon>Exserohilum</taxon>
    </lineage>
</organism>
<dbReference type="PANTHER" id="PTHR46982:SF1">
    <property type="entry name" value="CITRATE_OXOGLUTARATE CARRIER PROTEIN"/>
    <property type="match status" value="1"/>
</dbReference>
<feature type="compositionally biased region" description="Polar residues" evidence="7">
    <location>
        <begin position="666"/>
        <end position="676"/>
    </location>
</feature>
<dbReference type="OrthoDB" id="10253709at2759"/>
<evidence type="ECO:0000256" key="1">
    <source>
        <dbReference type="ARBA" id="ARBA00004141"/>
    </source>
</evidence>
<dbReference type="EMBL" id="KB908615">
    <property type="protein sequence ID" value="EOA86048.1"/>
    <property type="molecule type" value="Genomic_DNA"/>
</dbReference>
<dbReference type="PANTHER" id="PTHR46982">
    <property type="entry name" value="CITRATE/OXOGLUTARATE CARRIER PROTEIN"/>
    <property type="match status" value="1"/>
</dbReference>
<dbReference type="GeneID" id="19395437"/>
<dbReference type="RefSeq" id="XP_008026324.1">
    <property type="nucleotide sequence ID" value="XM_008028133.1"/>
</dbReference>
<feature type="repeat" description="Solcar" evidence="6">
    <location>
        <begin position="216"/>
        <end position="304"/>
    </location>
</feature>
<feature type="region of interest" description="Disordered" evidence="7">
    <location>
        <begin position="641"/>
        <end position="682"/>
    </location>
</feature>
<keyword evidence="2 6" id="KW-0812">Transmembrane</keyword>
<dbReference type="GO" id="GO:0006843">
    <property type="term" value="P:mitochondrial citrate transmembrane transport"/>
    <property type="evidence" value="ECO:0007669"/>
    <property type="project" value="TreeGrafter"/>
</dbReference>
<dbReference type="STRING" id="671987.R0JYT1"/>
<comment type="subcellular location">
    <subcellularLocation>
        <location evidence="1">Membrane</location>
        <topology evidence="1">Multi-pass membrane protein</topology>
    </subcellularLocation>
</comment>
<evidence type="ECO:0000256" key="7">
    <source>
        <dbReference type="SAM" id="MobiDB-lite"/>
    </source>
</evidence>